<dbReference type="InterPro" id="IPR045397">
    <property type="entry name" value="TumE-like"/>
</dbReference>
<name>A0A1M5Z3N1_9BURK</name>
<keyword evidence="2" id="KW-1185">Reference proteome</keyword>
<dbReference type="AlphaFoldDB" id="A0A1M5Z3N1"/>
<dbReference type="EMBL" id="FQXE01000012">
    <property type="protein sequence ID" value="SHI18872.1"/>
    <property type="molecule type" value="Genomic_DNA"/>
</dbReference>
<evidence type="ECO:0000313" key="1">
    <source>
        <dbReference type="EMBL" id="SHI18872.1"/>
    </source>
</evidence>
<sequence>MVVWQLPRPTPPSQHSYKYRLAYVINGRRVVGYDNERGKGDHKHIGGIELPYLFINPDQLIADFLADIEGAEP</sequence>
<gene>
    <name evidence="1" type="ORF">SAMN04488135_11248</name>
</gene>
<dbReference type="Pfam" id="PF20126">
    <property type="entry name" value="TumE"/>
    <property type="match status" value="1"/>
</dbReference>
<reference evidence="1 2" key="1">
    <citation type="submission" date="2016-11" db="EMBL/GenBank/DDBJ databases">
        <authorList>
            <person name="Jaros S."/>
            <person name="Januszkiewicz K."/>
            <person name="Wedrychowicz H."/>
        </authorList>
    </citation>
    <scope>NUCLEOTIDE SEQUENCE [LARGE SCALE GENOMIC DNA]</scope>
    <source>
        <strain evidence="1 2">CGMCC 1.10190</strain>
    </source>
</reference>
<organism evidence="1 2">
    <name type="scientific">Pollutimonas bauzanensis</name>
    <dbReference type="NCBI Taxonomy" id="658167"/>
    <lineage>
        <taxon>Bacteria</taxon>
        <taxon>Pseudomonadati</taxon>
        <taxon>Pseudomonadota</taxon>
        <taxon>Betaproteobacteria</taxon>
        <taxon>Burkholderiales</taxon>
        <taxon>Alcaligenaceae</taxon>
        <taxon>Pollutimonas</taxon>
    </lineage>
</organism>
<proteinExistence type="predicted"/>
<protein>
    <submittedName>
        <fullName evidence="1">Uncharacterized protein</fullName>
    </submittedName>
</protein>
<accession>A0A1M5Z3N1</accession>
<dbReference type="Proteomes" id="UP000184226">
    <property type="component" value="Unassembled WGS sequence"/>
</dbReference>
<dbReference type="STRING" id="658167.SAMN04488135_11248"/>
<evidence type="ECO:0000313" key="2">
    <source>
        <dbReference type="Proteomes" id="UP000184226"/>
    </source>
</evidence>